<comment type="subcellular location">
    <subcellularLocation>
        <location evidence="1 8">Cytoplasm</location>
    </subcellularLocation>
</comment>
<dbReference type="OrthoDB" id="204958at2759"/>
<evidence type="ECO:0000256" key="6">
    <source>
        <dbReference type="ARBA" id="ARBA00022840"/>
    </source>
</evidence>
<dbReference type="SUPFAM" id="SSF56112">
    <property type="entry name" value="Protein kinase-like (PK-like)"/>
    <property type="match status" value="1"/>
</dbReference>
<evidence type="ECO:0000256" key="10">
    <source>
        <dbReference type="SAM" id="MobiDB-lite"/>
    </source>
</evidence>
<keyword evidence="9" id="KW-0479">Metal-binding</keyword>
<dbReference type="InterPro" id="IPR030844">
    <property type="entry name" value="PAN3"/>
</dbReference>
<dbReference type="HAMAP" id="MF_03181">
    <property type="entry name" value="PAN3"/>
    <property type="match status" value="1"/>
</dbReference>
<keyword evidence="3 8" id="KW-0507">mRNA processing</keyword>
<dbReference type="Gene3D" id="1.10.287.3700">
    <property type="match status" value="1"/>
</dbReference>
<feature type="binding site" evidence="8">
    <location>
        <position position="321"/>
    </location>
    <ligand>
        <name>ATP</name>
        <dbReference type="ChEBI" id="CHEBI:30616"/>
    </ligand>
</feature>
<feature type="region of interest" description="Knob domain" evidence="8">
    <location>
        <begin position="574"/>
        <end position="674"/>
    </location>
</feature>
<dbReference type="PANTHER" id="PTHR12272:SF11">
    <property type="entry name" value="PAN2-PAN3 DEADENYLATION COMPLEX SUBUNIT PAN3"/>
    <property type="match status" value="1"/>
</dbReference>
<evidence type="ECO:0000256" key="2">
    <source>
        <dbReference type="ARBA" id="ARBA00022490"/>
    </source>
</evidence>
<dbReference type="Gene3D" id="1.20.5.5160">
    <property type="match status" value="1"/>
</dbReference>
<comment type="domain">
    <text evidence="8">The pseudokinase domain, the coiled-coil (CC), and C-terminal knob domain (CK) form a structural unit (PKC) that forms an extensive high-affinity interaction surface for PAN2.</text>
</comment>
<dbReference type="EMBL" id="MTYH01000055">
    <property type="protein sequence ID" value="PNP41674.1"/>
    <property type="molecule type" value="Genomic_DNA"/>
</dbReference>
<comment type="caution">
    <text evidence="8">Lacks conserved residue(s) required for the propagation of feature annotation.</text>
</comment>
<dbReference type="InterPro" id="IPR000571">
    <property type="entry name" value="Znf_CCCH"/>
</dbReference>
<dbReference type="Gene3D" id="1.10.510.10">
    <property type="entry name" value="Transferase(Phosphotransferase) domain 1"/>
    <property type="match status" value="1"/>
</dbReference>
<evidence type="ECO:0000313" key="13">
    <source>
        <dbReference type="Proteomes" id="UP000236546"/>
    </source>
</evidence>
<dbReference type="GO" id="GO:0031251">
    <property type="term" value="C:PAN complex"/>
    <property type="evidence" value="ECO:0007669"/>
    <property type="project" value="UniProtKB-UniRule"/>
</dbReference>
<dbReference type="PANTHER" id="PTHR12272">
    <property type="entry name" value="DEADENYLATION COMPLEX SUBUNIT PAN3"/>
    <property type="match status" value="1"/>
</dbReference>
<dbReference type="Pfam" id="PF18101">
    <property type="entry name" value="Pan3_CK"/>
    <property type="match status" value="1"/>
</dbReference>
<evidence type="ECO:0000256" key="8">
    <source>
        <dbReference type="HAMAP-Rule" id="MF_03181"/>
    </source>
</evidence>
<evidence type="ECO:0000256" key="9">
    <source>
        <dbReference type="PROSITE-ProRule" id="PRU00723"/>
    </source>
</evidence>
<dbReference type="AlphaFoldDB" id="A0A2K0T824"/>
<comment type="similarity">
    <text evidence="8">Belongs to the protein kinase superfamily. PAN3 family.</text>
</comment>
<protein>
    <recommendedName>
        <fullName evidence="8">PAN2-PAN3 deadenylation complex subunit PAN3</fullName>
    </recommendedName>
    <alternativeName>
        <fullName evidence="8">PAB1P-dependent poly(A)-specific ribonuclease</fullName>
    </alternativeName>
    <alternativeName>
        <fullName evidence="8">Poly(A)-nuclease deadenylation complex subunit 3</fullName>
        <shortName evidence="8">PAN deadenylation complex subunit 3</shortName>
    </alternativeName>
</protein>
<dbReference type="GO" id="GO:0008143">
    <property type="term" value="F:poly(A) binding"/>
    <property type="evidence" value="ECO:0007669"/>
    <property type="project" value="TreeGrafter"/>
</dbReference>
<keyword evidence="7 8" id="KW-0175">Coiled coil</keyword>
<sequence>MTTPRYQTTELRRQVGSPRPRPRENVPRDTLCRNILIYGHCRYEDQGCIFMHDQTRGNSSQAGSSQAGSSQAGSSQAGSSQASLSQQDNGSTKKTLNVESPSFTPSTLQPVQRKPTFSSQAVTAPSFTPRGLGAATPSTIPDTEAPAFNPASIREFTPSFDLSSTAAATNGSSHDGALSYDPFALPNQSMVTTPYNPYAEEHSAMTGAPSTYFAAQNAYAPPSQPLQYHLYAPIGPYREDVMPYNRLTHDFFISDTMREDMQKQSAAALQVMPNSQLPELDNYHSLVALDTTHRKNAGIFGYPSWVYKATSSKDGKLYCLRRLEGFRLTNEQAIRSVKEWKRIANPYVASINDAFTTRAFGDSSLVIAQQYFPLAKTLAEVHLVPSVLHGSNRLQPKPAVTEAVLWGYISQIAGALKAIHSNNLAARCLDPSKIILIDKNRVVLSACAVLDVTQFDVQKSMDQLQQDDLVHFGRTLLCLATNTMPMQMTNMNAAIEQMSRNYSTELKDTIMWLLTPAQPPAHPKSIDDFIPGIANHILTTMNQVYHSYDYLKSEMFKELENSRLLRLVLKLGVIDERPEYENDRAWSDCGERYMLKLFRDYLFHQVDGNGNPVLDLGHILRTLNRLDVGTDENIRLTSRDEQTSIIVSFKDVKKQLLAAFGDVYKASTKAGRSF</sequence>
<evidence type="ECO:0000259" key="11">
    <source>
        <dbReference type="PROSITE" id="PS50103"/>
    </source>
</evidence>
<dbReference type="Gene3D" id="6.10.250.3160">
    <property type="match status" value="1"/>
</dbReference>
<keyword evidence="4 8" id="KW-0547">Nucleotide-binding</keyword>
<keyword evidence="9" id="KW-0862">Zinc</keyword>
<evidence type="ECO:0000313" key="12">
    <source>
        <dbReference type="EMBL" id="PNP41674.1"/>
    </source>
</evidence>
<feature type="domain" description="C3H1-type" evidence="11">
    <location>
        <begin position="27"/>
        <end position="55"/>
    </location>
</feature>
<evidence type="ECO:0000256" key="4">
    <source>
        <dbReference type="ARBA" id="ARBA00022741"/>
    </source>
</evidence>
<organism evidence="12 13">
    <name type="scientific">Trichoderma gamsii</name>
    <dbReference type="NCBI Taxonomy" id="398673"/>
    <lineage>
        <taxon>Eukaryota</taxon>
        <taxon>Fungi</taxon>
        <taxon>Dikarya</taxon>
        <taxon>Ascomycota</taxon>
        <taxon>Pezizomycotina</taxon>
        <taxon>Sordariomycetes</taxon>
        <taxon>Hypocreomycetidae</taxon>
        <taxon>Hypocreales</taxon>
        <taxon>Hypocreaceae</taxon>
        <taxon>Trichoderma</taxon>
    </lineage>
</organism>
<dbReference type="FunFam" id="1.10.287.3700:FF:000001">
    <property type="entry name" value="PAN2-PAN3 deadenylation complex subunit PAN3"/>
    <property type="match status" value="1"/>
</dbReference>
<comment type="caution">
    <text evidence="12">The sequence shown here is derived from an EMBL/GenBank/DDBJ whole genome shotgun (WGS) entry which is preliminary data.</text>
</comment>
<evidence type="ECO:0000256" key="5">
    <source>
        <dbReference type="ARBA" id="ARBA00022771"/>
    </source>
</evidence>
<feature type="region of interest" description="Disordered" evidence="10">
    <location>
        <begin position="1"/>
        <end position="27"/>
    </location>
</feature>
<dbReference type="Pfam" id="PF25586">
    <property type="entry name" value="zf-CCCH_PAN3"/>
    <property type="match status" value="1"/>
</dbReference>
<dbReference type="GO" id="GO:0008270">
    <property type="term" value="F:zinc ion binding"/>
    <property type="evidence" value="ECO:0007669"/>
    <property type="project" value="UniProtKB-KW"/>
</dbReference>
<feature type="zinc finger region" description="C3H1-type" evidence="9">
    <location>
        <begin position="27"/>
        <end position="55"/>
    </location>
</feature>
<accession>A0A2K0T824</accession>
<name>A0A2K0T824_9HYPO</name>
<comment type="domain">
    <text evidence="8">Contains a pseudokinase domain. The protein kinase domain is predicted to be catalytically inactive because some of the residues important for catalytic activity are substituted and it lacks the equivalent of the binding site for a peptide substrate. However, it has retained an ATP-binding site and ATP-binding is required for mRNA degradation, stimulating the activity of the PAN2 nuclease in vitro. The nucleotide-binding site is juxtaposed to the RNase active site of PAN2 in the complex and may actually bind nucleosides of a poly(A) RNA rather than ATP, feeding the poly(A)-tail to the active site of the deadenylase and thus increasing the efficiency with which this distributive enzyme degrades oligo(A) RNAs.</text>
</comment>
<feature type="compositionally biased region" description="Polar residues" evidence="10">
    <location>
        <begin position="88"/>
        <end position="126"/>
    </location>
</feature>
<dbReference type="GO" id="GO:0000932">
    <property type="term" value="C:P-body"/>
    <property type="evidence" value="ECO:0007669"/>
    <property type="project" value="TreeGrafter"/>
</dbReference>
<dbReference type="InterPro" id="IPR041332">
    <property type="entry name" value="Pan3_CK"/>
</dbReference>
<dbReference type="GO" id="GO:0006397">
    <property type="term" value="P:mRNA processing"/>
    <property type="evidence" value="ECO:0007669"/>
    <property type="project" value="UniProtKB-KW"/>
</dbReference>
<comment type="function">
    <text evidence="8">Regulatory subunit of the poly(A)-nuclease (PAN) deadenylation complex, one of two cytoplasmic mRNA deadenylases involved in mRNA turnover. PAN specifically shortens poly(A) tails of RNA and the activity is stimulated by poly(A)-binding protein PAB1. PAN deadenylation is followed by rapid degradation of the shortened mRNA tails by the CCR4-NOT complex. Deadenylated mRNAs are then degraded by two alternative mechanisms, namely exosome-mediated 3'-5' exonucleolytic degradation, or deadenlyation-dependent mRNA decaping and subsequent 5'-3' exonucleolytic degradation by XRN1. May also be involved in post-transcriptional maturation of mRNA poly(A) tails. PAN3 acts as a positive regulator for PAN activity, recruiting the catalytic subunit PAN2 to mRNA via its interaction with RNA and with PAB1.</text>
</comment>
<dbReference type="Proteomes" id="UP000236546">
    <property type="component" value="Unassembled WGS sequence"/>
</dbReference>
<dbReference type="GO" id="GO:0000289">
    <property type="term" value="P:nuclear-transcribed mRNA poly(A) tail shortening"/>
    <property type="evidence" value="ECO:0007669"/>
    <property type="project" value="UniProtKB-UniRule"/>
</dbReference>
<dbReference type="GO" id="GO:0005524">
    <property type="term" value="F:ATP binding"/>
    <property type="evidence" value="ECO:0007669"/>
    <property type="project" value="UniProtKB-UniRule"/>
</dbReference>
<keyword evidence="2 8" id="KW-0963">Cytoplasm</keyword>
<keyword evidence="5 9" id="KW-0863">Zinc-finger</keyword>
<feature type="binding site" evidence="8">
    <location>
        <begin position="432"/>
        <end position="433"/>
    </location>
    <ligand>
        <name>ATP</name>
        <dbReference type="ChEBI" id="CHEBI:30616"/>
    </ligand>
</feature>
<comment type="subunit">
    <text evidence="8">Homodimer. Forms a heterotrimer with a catalytic subunit PAN2 to form the poly(A)-nuclease (PAN) deadenylation complex. Interacts (via PAM-2 motif) with poly(A)-binding protein PAB1 (via PABC domain), conferring substrate specificity of the enzyme complex.</text>
</comment>
<evidence type="ECO:0000256" key="1">
    <source>
        <dbReference type="ARBA" id="ARBA00004496"/>
    </source>
</evidence>
<evidence type="ECO:0000256" key="3">
    <source>
        <dbReference type="ARBA" id="ARBA00022664"/>
    </source>
</evidence>
<proteinExistence type="inferred from homology"/>
<feature type="region of interest" description="Disordered" evidence="10">
    <location>
        <begin position="55"/>
        <end position="145"/>
    </location>
</feature>
<evidence type="ECO:0000256" key="7">
    <source>
        <dbReference type="ARBA" id="ARBA00023054"/>
    </source>
</evidence>
<reference evidence="12 13" key="1">
    <citation type="submission" date="2017-02" db="EMBL/GenBank/DDBJ databases">
        <title>Genomes of Trichoderma spp. with biocontrol activity.</title>
        <authorList>
            <person name="Gardiner D."/>
            <person name="Kazan K."/>
            <person name="Vos C."/>
            <person name="Harvey P."/>
        </authorList>
    </citation>
    <scope>NUCLEOTIDE SEQUENCE [LARGE SCALE GENOMIC DNA]</scope>
    <source>
        <strain evidence="12 13">A5MH</strain>
    </source>
</reference>
<feature type="coiled-coil region" evidence="8">
    <location>
        <begin position="535"/>
        <end position="573"/>
    </location>
</feature>
<dbReference type="PROSITE" id="PS50103">
    <property type="entry name" value="ZF_C3H1"/>
    <property type="match status" value="1"/>
</dbReference>
<comment type="domain">
    <text evidence="8">The N-terminal zinc finger binds to poly(A) RNA.</text>
</comment>
<keyword evidence="6 8" id="KW-0067">ATP-binding</keyword>
<feature type="compositionally biased region" description="Low complexity" evidence="10">
    <location>
        <begin position="59"/>
        <end position="87"/>
    </location>
</feature>
<dbReference type="InterPro" id="IPR011009">
    <property type="entry name" value="Kinase-like_dom_sf"/>
</dbReference>
<gene>
    <name evidence="8" type="primary">PAN3</name>
    <name evidence="12" type="ORF">TGAMA5MH_06461</name>
</gene>